<evidence type="ECO:0000313" key="6">
    <source>
        <dbReference type="EMBL" id="EEA84516.1"/>
    </source>
</evidence>
<protein>
    <submittedName>
        <fullName evidence="6">Flavocytochrome c</fullName>
    </submittedName>
</protein>
<dbReference type="GO" id="GO:0008202">
    <property type="term" value="P:steroid metabolic process"/>
    <property type="evidence" value="ECO:0007669"/>
    <property type="project" value="UniProtKB-ARBA"/>
</dbReference>
<dbReference type="Gene3D" id="3.90.1010.20">
    <property type="match status" value="1"/>
</dbReference>
<dbReference type="HOGENOM" id="CLU_011398_4_3_9"/>
<keyword evidence="3" id="KW-0274">FAD</keyword>
<dbReference type="InterPro" id="IPR036188">
    <property type="entry name" value="FAD/NAD-bd_sf"/>
</dbReference>
<accession>B6G1B0</accession>
<dbReference type="InterPro" id="IPR027477">
    <property type="entry name" value="Succ_DH/fumarate_Rdtase_cat_sf"/>
</dbReference>
<dbReference type="SUPFAM" id="SSF51905">
    <property type="entry name" value="FAD/NAD(P)-binding domain"/>
    <property type="match status" value="1"/>
</dbReference>
<dbReference type="eggNOG" id="COG1053">
    <property type="taxonomic scope" value="Bacteria"/>
</dbReference>
<sequence length="565" mass="60927">MAKYNAGTYTGKGYGVKGKVVVEVTFSESEITDINIVKHKEIYGQAYGLESSPFEHWVPKIIEYQSLAVPMVVGAEVVCKAIAKAVASCVEQAGGDVEELKNKAVPVPPKKEDRTIETDFVVFGSGIAGLSAAVEAKYCGADVVLVEKQGVIGGSSAICGGKIMGAGTRTQIERGILDTPQMQFDFLKKAAGTFLDDDKINYFCYHAAENIHWLEEQGFEVQDVEAPHTSQLPWRIHNSMGGGGQTMGYGGGFIVPLNNKFHELGGTTLLNTSLTEVIVEDGRVVGAKATDTLDGSVVTIMAKKGVFIGTGGFAANRELVESRYPWMKGYYYNCPESSQGDGARVAEAIGARNYKHPSLQTMMLNERTGVGVNEEPSLIVSLEGKRFCNEFQFHSLVGCAMAKAGSAGGWYITCGEEADKYPLLQYTLGSKEAIKASSIEELAEKINVKPEVLKATVDRYNYLCDMGFDEDYEKPASEMRAIRGDIYYAVFLRPATSITFGGLEIDIAAHVLDNNKKIIPGLYAAGEVANTGNFGYGVPSCGYSIGHALHFGRVAARSACGRELL</sequence>
<dbReference type="Proteomes" id="UP000003178">
    <property type="component" value="Unassembled WGS sequence"/>
</dbReference>
<organism evidence="6 7">
    <name type="scientific">Peptacetobacter hiranonis (strain DSM 13275 / JCM 10541 / KCTC 15199 / TO-931)</name>
    <name type="common">Clostridium hiranonis</name>
    <dbReference type="NCBI Taxonomy" id="500633"/>
    <lineage>
        <taxon>Bacteria</taxon>
        <taxon>Bacillati</taxon>
        <taxon>Bacillota</taxon>
        <taxon>Clostridia</taxon>
        <taxon>Peptostreptococcales</taxon>
        <taxon>Peptostreptococcaceae</taxon>
        <taxon>Peptacetobacter</taxon>
    </lineage>
</organism>
<evidence type="ECO:0000256" key="2">
    <source>
        <dbReference type="ARBA" id="ARBA00022630"/>
    </source>
</evidence>
<comment type="cofactor">
    <cofactor evidence="1">
        <name>FAD</name>
        <dbReference type="ChEBI" id="CHEBI:57692"/>
    </cofactor>
</comment>
<keyword evidence="2" id="KW-0285">Flavoprotein</keyword>
<dbReference type="EMBL" id="ABWP01000071">
    <property type="protein sequence ID" value="EEA84516.1"/>
    <property type="molecule type" value="Genomic_DNA"/>
</dbReference>
<dbReference type="PANTHER" id="PTHR43400:SF10">
    <property type="entry name" value="3-OXOSTEROID 1-DEHYDROGENASE"/>
    <property type="match status" value="1"/>
</dbReference>
<gene>
    <name evidence="6" type="ORF">CLOHIR_01916</name>
</gene>
<feature type="domain" description="FAD-dependent oxidoreductase 2 FAD-binding" evidence="5">
    <location>
        <begin position="119"/>
        <end position="543"/>
    </location>
</feature>
<evidence type="ECO:0000313" key="7">
    <source>
        <dbReference type="Proteomes" id="UP000003178"/>
    </source>
</evidence>
<evidence type="ECO:0000256" key="4">
    <source>
        <dbReference type="ARBA" id="ARBA00023002"/>
    </source>
</evidence>
<dbReference type="InterPro" id="IPR003953">
    <property type="entry name" value="FAD-dep_OxRdtase_2_FAD-bd"/>
</dbReference>
<proteinExistence type="predicted"/>
<dbReference type="SUPFAM" id="SSF56425">
    <property type="entry name" value="Succinate dehydrogenase/fumarate reductase flavoprotein, catalytic domain"/>
    <property type="match status" value="1"/>
</dbReference>
<keyword evidence="4" id="KW-0560">Oxidoreductase</keyword>
<dbReference type="GO" id="GO:0033765">
    <property type="term" value="F:steroid dehydrogenase activity, acting on the CH-CH group of donors"/>
    <property type="evidence" value="ECO:0007669"/>
    <property type="project" value="UniProtKB-ARBA"/>
</dbReference>
<dbReference type="Pfam" id="PF00890">
    <property type="entry name" value="FAD_binding_2"/>
    <property type="match status" value="1"/>
</dbReference>
<dbReference type="STRING" id="500633.CLOHIR_01916"/>
<reference evidence="6 7" key="1">
    <citation type="submission" date="2008-09" db="EMBL/GenBank/DDBJ databases">
        <authorList>
            <person name="Fulton L."/>
            <person name="Clifton S."/>
            <person name="Fulton B."/>
            <person name="Xu J."/>
            <person name="Minx P."/>
            <person name="Pepin K.H."/>
            <person name="Johnson M."/>
            <person name="Thiruvilangam P."/>
            <person name="Bhonagiri V."/>
            <person name="Nash W.E."/>
            <person name="Mardis E.R."/>
            <person name="Wilson R.K."/>
        </authorList>
    </citation>
    <scope>NUCLEOTIDE SEQUENCE [LARGE SCALE GENOMIC DNA]</scope>
    <source>
        <strain evidence="6 7">DSM 13275</strain>
    </source>
</reference>
<reference evidence="6 7" key="2">
    <citation type="submission" date="2008-10" db="EMBL/GenBank/DDBJ databases">
        <title>Draft genome sequence of Clostridium hiranonis (DSM 13275).</title>
        <authorList>
            <person name="Sudarsanam P."/>
            <person name="Ley R."/>
            <person name="Guruge J."/>
            <person name="Turnbaugh P.J."/>
            <person name="Mahowald M."/>
            <person name="Liep D."/>
            <person name="Gordon J."/>
        </authorList>
    </citation>
    <scope>NUCLEOTIDE SEQUENCE [LARGE SCALE GENOMIC DNA]</scope>
    <source>
        <strain evidence="6 7">DSM 13275</strain>
    </source>
</reference>
<evidence type="ECO:0000259" key="5">
    <source>
        <dbReference type="Pfam" id="PF00890"/>
    </source>
</evidence>
<name>B6G1B0_PEPHT</name>
<dbReference type="InterPro" id="IPR050315">
    <property type="entry name" value="FAD-oxidoreductase_2"/>
</dbReference>
<dbReference type="RefSeq" id="WP_006440778.1">
    <property type="nucleotide sequence ID" value="NZ_DS995358.1"/>
</dbReference>
<evidence type="ECO:0000256" key="3">
    <source>
        <dbReference type="ARBA" id="ARBA00022827"/>
    </source>
</evidence>
<keyword evidence="7" id="KW-1185">Reference proteome</keyword>
<dbReference type="PANTHER" id="PTHR43400">
    <property type="entry name" value="FUMARATE REDUCTASE"/>
    <property type="match status" value="1"/>
</dbReference>
<dbReference type="Gene3D" id="3.90.700.10">
    <property type="entry name" value="Succinate dehydrogenase/fumarate reductase flavoprotein, catalytic domain"/>
    <property type="match status" value="1"/>
</dbReference>
<comment type="caution">
    <text evidence="6">The sequence shown here is derived from an EMBL/GenBank/DDBJ whole genome shotgun (WGS) entry which is preliminary data.</text>
</comment>
<dbReference type="Gene3D" id="3.50.50.60">
    <property type="entry name" value="FAD/NAD(P)-binding domain"/>
    <property type="match status" value="1"/>
</dbReference>
<evidence type="ECO:0000256" key="1">
    <source>
        <dbReference type="ARBA" id="ARBA00001974"/>
    </source>
</evidence>
<dbReference type="AlphaFoldDB" id="B6G1B0"/>
<dbReference type="OrthoDB" id="9806724at2"/>